<comment type="caution">
    <text evidence="2">The sequence shown here is derived from an EMBL/GenBank/DDBJ whole genome shotgun (WGS) entry which is preliminary data.</text>
</comment>
<feature type="compositionally biased region" description="Polar residues" evidence="1">
    <location>
        <begin position="196"/>
        <end position="205"/>
    </location>
</feature>
<feature type="compositionally biased region" description="Low complexity" evidence="1">
    <location>
        <begin position="175"/>
        <end position="193"/>
    </location>
</feature>
<feature type="region of interest" description="Disordered" evidence="1">
    <location>
        <begin position="402"/>
        <end position="435"/>
    </location>
</feature>
<feature type="compositionally biased region" description="Low complexity" evidence="1">
    <location>
        <begin position="33"/>
        <end position="43"/>
    </location>
</feature>
<dbReference type="AlphaFoldDB" id="A0A1Y2BH87"/>
<evidence type="ECO:0000256" key="1">
    <source>
        <dbReference type="SAM" id="MobiDB-lite"/>
    </source>
</evidence>
<keyword evidence="3" id="KW-1185">Reference proteome</keyword>
<accession>A0A1Y2BH87</accession>
<dbReference type="InParanoid" id="A0A1Y2BH87"/>
<evidence type="ECO:0008006" key="4">
    <source>
        <dbReference type="Google" id="ProtNLM"/>
    </source>
</evidence>
<dbReference type="STRING" id="71784.A0A1Y2BH87"/>
<evidence type="ECO:0000313" key="3">
    <source>
        <dbReference type="Proteomes" id="UP000193986"/>
    </source>
</evidence>
<reference evidence="2 3" key="1">
    <citation type="submission" date="2016-07" db="EMBL/GenBank/DDBJ databases">
        <title>Pervasive Adenine N6-methylation of Active Genes in Fungi.</title>
        <authorList>
            <consortium name="DOE Joint Genome Institute"/>
            <person name="Mondo S.J."/>
            <person name="Dannebaum R.O."/>
            <person name="Kuo R.C."/>
            <person name="Labutti K."/>
            <person name="Haridas S."/>
            <person name="Kuo A."/>
            <person name="Salamov A."/>
            <person name="Ahrendt S.R."/>
            <person name="Lipzen A."/>
            <person name="Sullivan W."/>
            <person name="Andreopoulos W.B."/>
            <person name="Clum A."/>
            <person name="Lindquist E."/>
            <person name="Daum C."/>
            <person name="Ramamoorthy G.K."/>
            <person name="Gryganskyi A."/>
            <person name="Culley D."/>
            <person name="Magnuson J.K."/>
            <person name="James T.Y."/>
            <person name="O'Malley M.A."/>
            <person name="Stajich J.E."/>
            <person name="Spatafora J.W."/>
            <person name="Visel A."/>
            <person name="Grigoriev I.V."/>
        </authorList>
    </citation>
    <scope>NUCLEOTIDE SEQUENCE [LARGE SCALE GENOMIC DNA]</scope>
    <source>
        <strain evidence="2 3">68-887.2</strain>
    </source>
</reference>
<dbReference type="Proteomes" id="UP000193986">
    <property type="component" value="Unassembled WGS sequence"/>
</dbReference>
<proteinExistence type="predicted"/>
<name>A0A1Y2BH87_9TREE</name>
<gene>
    <name evidence="2" type="ORF">BCR39DRAFT_230819</name>
</gene>
<feature type="compositionally biased region" description="Low complexity" evidence="1">
    <location>
        <begin position="402"/>
        <end position="413"/>
    </location>
</feature>
<feature type="region of interest" description="Disordered" evidence="1">
    <location>
        <begin position="1"/>
        <end position="54"/>
    </location>
</feature>
<sequence>MTTPGDRTPSPRPIPDYDSTAPPQPETVKTTSEETSAISASLTSRRRKSSVYNTLSGRKSAVKAKYRQYAHRKGVELDEDGEREELERLERVATAEIEAYKKNLAGEVKVLRAGQEADFDSDDDGEFGRAQQEFVWDVLFENQRGIYILGKAYFSSQTLLPRDPSAFTVPSHSLPSASSMAISEPSSSSPSRATRPVQNASSNPGQPIDRPIKTLYNLETFQTPSPAWEWITPWMINMRTNADEAGWRYNAWFKRGGWSSHAGLLGWAGWVRRREWVRLRCVRPTSQRLKSPREMAEQIEENGGEVAAAIEENQDGLAYVLSSEDTDQNANRLLKVMAKLPLDREKMDTWKQWLDTGDQTSLRKLQKLLDDERAVDTLSRSFTHHKSVPGLLELFREHDLTLSSTPSTPLQSPHTATSRQPSASPPGVQPSKLAL</sequence>
<protein>
    <recommendedName>
        <fullName evidence="4">Peroxin domain-containing protein</fullName>
    </recommendedName>
</protein>
<feature type="region of interest" description="Disordered" evidence="1">
    <location>
        <begin position="170"/>
        <end position="209"/>
    </location>
</feature>
<dbReference type="OrthoDB" id="72441at2759"/>
<evidence type="ECO:0000313" key="2">
    <source>
        <dbReference type="EMBL" id="ORY33950.1"/>
    </source>
</evidence>
<organism evidence="2 3">
    <name type="scientific">Naematelia encephala</name>
    <dbReference type="NCBI Taxonomy" id="71784"/>
    <lineage>
        <taxon>Eukaryota</taxon>
        <taxon>Fungi</taxon>
        <taxon>Dikarya</taxon>
        <taxon>Basidiomycota</taxon>
        <taxon>Agaricomycotina</taxon>
        <taxon>Tremellomycetes</taxon>
        <taxon>Tremellales</taxon>
        <taxon>Naemateliaceae</taxon>
        <taxon>Naematelia</taxon>
    </lineage>
</organism>
<dbReference type="EMBL" id="MCFC01000004">
    <property type="protein sequence ID" value="ORY33950.1"/>
    <property type="molecule type" value="Genomic_DNA"/>
</dbReference>